<dbReference type="OrthoDB" id="182417at2"/>
<dbReference type="InterPro" id="IPR011701">
    <property type="entry name" value="MFS"/>
</dbReference>
<evidence type="ECO:0000256" key="1">
    <source>
        <dbReference type="ARBA" id="ARBA00004651"/>
    </source>
</evidence>
<protein>
    <submittedName>
        <fullName evidence="8">MFS transporter</fullName>
    </submittedName>
</protein>
<evidence type="ECO:0000259" key="7">
    <source>
        <dbReference type="PROSITE" id="PS50850"/>
    </source>
</evidence>
<evidence type="ECO:0000313" key="9">
    <source>
        <dbReference type="Proteomes" id="UP000284841"/>
    </source>
</evidence>
<dbReference type="InterPro" id="IPR050327">
    <property type="entry name" value="Proton-linked_MCT"/>
</dbReference>
<keyword evidence="5 6" id="KW-0472">Membrane</keyword>
<feature type="transmembrane region" description="Helical" evidence="6">
    <location>
        <begin position="386"/>
        <end position="408"/>
    </location>
</feature>
<dbReference type="PANTHER" id="PTHR11360">
    <property type="entry name" value="MONOCARBOXYLATE TRANSPORTER"/>
    <property type="match status" value="1"/>
</dbReference>
<evidence type="ECO:0000313" key="8">
    <source>
        <dbReference type="EMBL" id="RHJ86138.1"/>
    </source>
</evidence>
<evidence type="ECO:0000256" key="2">
    <source>
        <dbReference type="ARBA" id="ARBA00022448"/>
    </source>
</evidence>
<evidence type="ECO:0000256" key="4">
    <source>
        <dbReference type="ARBA" id="ARBA00022989"/>
    </source>
</evidence>
<organism evidence="8 9">
    <name type="scientific">Emergencia timonensis</name>
    <dbReference type="NCBI Taxonomy" id="1776384"/>
    <lineage>
        <taxon>Bacteria</taxon>
        <taxon>Bacillati</taxon>
        <taxon>Bacillota</taxon>
        <taxon>Clostridia</taxon>
        <taxon>Peptostreptococcales</taxon>
        <taxon>Anaerovoracaceae</taxon>
        <taxon>Emergencia</taxon>
    </lineage>
</organism>
<evidence type="ECO:0000256" key="3">
    <source>
        <dbReference type="ARBA" id="ARBA00022692"/>
    </source>
</evidence>
<dbReference type="Gene3D" id="1.20.1250.20">
    <property type="entry name" value="MFS general substrate transporter like domains"/>
    <property type="match status" value="2"/>
</dbReference>
<dbReference type="GO" id="GO:0005886">
    <property type="term" value="C:plasma membrane"/>
    <property type="evidence" value="ECO:0007669"/>
    <property type="project" value="UniProtKB-SubCell"/>
</dbReference>
<sequence>MKKTGFHYCWLVLAGIILIRGFAGGGINMTSGLFLAPVAADIGVGIGSLSIYLSITSIVMVLWLPTAGKLINKYDIRIMAVIGAVLQALSFAAMGLMHHVYAWYLLAVPGAMGASILVSLLGPILINRWFTKNAGLMLGIQMAFVGLFGAVLQPFTSVLIAADGWRYSYFIIGGLTFVVVIAAAILLLRNKPEDKGLLPYGAEIEDGGTGAEVKVSNQAAIEISEKEAIHSASFFLLLFFMIAITGVGVFTQHIPTFGGTRGLTIEETGRALAFASVGNAIGSVAIGVICDRIGSLKTCFGIIGLGLITVVGFLISGHSFFIFGLLTFIHGLVTSGIMVLAPILTITFYGKKDYEKIYAKVSMGAPLASIILIPVYGFIYDLTKNYTMVLIGMIVLLLLAAFCIALGWKKRCTSAGCPAFRTK</sequence>
<dbReference type="InterPro" id="IPR020846">
    <property type="entry name" value="MFS_dom"/>
</dbReference>
<comment type="subcellular location">
    <subcellularLocation>
        <location evidence="1">Cell membrane</location>
        <topology evidence="1">Multi-pass membrane protein</topology>
    </subcellularLocation>
</comment>
<comment type="caution">
    <text evidence="8">The sequence shown here is derived from an EMBL/GenBank/DDBJ whole genome shotgun (WGS) entry which is preliminary data.</text>
</comment>
<feature type="transmembrane region" description="Helical" evidence="6">
    <location>
        <begin position="232"/>
        <end position="251"/>
    </location>
</feature>
<evidence type="ECO:0000256" key="6">
    <source>
        <dbReference type="SAM" id="Phobius"/>
    </source>
</evidence>
<feature type="transmembrane region" description="Helical" evidence="6">
    <location>
        <begin position="302"/>
        <end position="322"/>
    </location>
</feature>
<dbReference type="Proteomes" id="UP000284841">
    <property type="component" value="Unassembled WGS sequence"/>
</dbReference>
<feature type="transmembrane region" description="Helical" evidence="6">
    <location>
        <begin position="76"/>
        <end position="97"/>
    </location>
</feature>
<feature type="transmembrane region" description="Helical" evidence="6">
    <location>
        <begin position="42"/>
        <end position="64"/>
    </location>
</feature>
<feature type="transmembrane region" description="Helical" evidence="6">
    <location>
        <begin position="361"/>
        <end position="380"/>
    </location>
</feature>
<keyword evidence="2" id="KW-0813">Transport</keyword>
<dbReference type="PANTHER" id="PTHR11360:SF284">
    <property type="entry name" value="EG:103B4.3 PROTEIN-RELATED"/>
    <property type="match status" value="1"/>
</dbReference>
<reference evidence="8 9" key="1">
    <citation type="submission" date="2018-08" db="EMBL/GenBank/DDBJ databases">
        <title>A genome reference for cultivated species of the human gut microbiota.</title>
        <authorList>
            <person name="Zou Y."/>
            <person name="Xue W."/>
            <person name="Luo G."/>
        </authorList>
    </citation>
    <scope>NUCLEOTIDE SEQUENCE [LARGE SCALE GENOMIC DNA]</scope>
    <source>
        <strain evidence="8 9">AM07-24</strain>
    </source>
</reference>
<proteinExistence type="predicted"/>
<feature type="transmembrane region" description="Helical" evidence="6">
    <location>
        <begin position="328"/>
        <end position="349"/>
    </location>
</feature>
<feature type="transmembrane region" description="Helical" evidence="6">
    <location>
        <begin position="138"/>
        <end position="161"/>
    </location>
</feature>
<keyword evidence="9" id="KW-1185">Reference proteome</keyword>
<feature type="transmembrane region" description="Helical" evidence="6">
    <location>
        <begin position="271"/>
        <end position="290"/>
    </location>
</feature>
<dbReference type="GO" id="GO:0022857">
    <property type="term" value="F:transmembrane transporter activity"/>
    <property type="evidence" value="ECO:0007669"/>
    <property type="project" value="InterPro"/>
</dbReference>
<dbReference type="PROSITE" id="PS50850">
    <property type="entry name" value="MFS"/>
    <property type="match status" value="1"/>
</dbReference>
<gene>
    <name evidence="8" type="ORF">DW099_14985</name>
</gene>
<feature type="transmembrane region" description="Helical" evidence="6">
    <location>
        <begin position="167"/>
        <end position="188"/>
    </location>
</feature>
<dbReference type="InterPro" id="IPR036259">
    <property type="entry name" value="MFS_trans_sf"/>
</dbReference>
<dbReference type="SUPFAM" id="SSF103473">
    <property type="entry name" value="MFS general substrate transporter"/>
    <property type="match status" value="1"/>
</dbReference>
<feature type="domain" description="Major facilitator superfamily (MFS) profile" evidence="7">
    <location>
        <begin position="9"/>
        <end position="411"/>
    </location>
</feature>
<dbReference type="AlphaFoldDB" id="A0A415DZ87"/>
<accession>A0A415DZ87</accession>
<keyword evidence="3 6" id="KW-0812">Transmembrane</keyword>
<keyword evidence="4 6" id="KW-1133">Transmembrane helix</keyword>
<dbReference type="EMBL" id="QRMS01000004">
    <property type="protein sequence ID" value="RHJ86138.1"/>
    <property type="molecule type" value="Genomic_DNA"/>
</dbReference>
<dbReference type="STRING" id="1776384.GCA_900086585_01606"/>
<feature type="transmembrane region" description="Helical" evidence="6">
    <location>
        <begin position="103"/>
        <end position="126"/>
    </location>
</feature>
<evidence type="ECO:0000256" key="5">
    <source>
        <dbReference type="ARBA" id="ARBA00023136"/>
    </source>
</evidence>
<dbReference type="RefSeq" id="WP_118336217.1">
    <property type="nucleotide sequence ID" value="NZ_AP025567.1"/>
</dbReference>
<name>A0A415DZ87_9FIRM</name>
<dbReference type="Pfam" id="PF07690">
    <property type="entry name" value="MFS_1"/>
    <property type="match status" value="1"/>
</dbReference>